<name>A0A0A9HLR3_ARUDO</name>
<dbReference type="AlphaFoldDB" id="A0A0A9HLR3"/>
<protein>
    <submittedName>
        <fullName evidence="1">Uncharacterized protein</fullName>
    </submittedName>
</protein>
<accession>A0A0A9HLR3</accession>
<organism evidence="1">
    <name type="scientific">Arundo donax</name>
    <name type="common">Giant reed</name>
    <name type="synonym">Donax arundinaceus</name>
    <dbReference type="NCBI Taxonomy" id="35708"/>
    <lineage>
        <taxon>Eukaryota</taxon>
        <taxon>Viridiplantae</taxon>
        <taxon>Streptophyta</taxon>
        <taxon>Embryophyta</taxon>
        <taxon>Tracheophyta</taxon>
        <taxon>Spermatophyta</taxon>
        <taxon>Magnoliopsida</taxon>
        <taxon>Liliopsida</taxon>
        <taxon>Poales</taxon>
        <taxon>Poaceae</taxon>
        <taxon>PACMAD clade</taxon>
        <taxon>Arundinoideae</taxon>
        <taxon>Arundineae</taxon>
        <taxon>Arundo</taxon>
    </lineage>
</organism>
<proteinExistence type="predicted"/>
<sequence length="40" mass="4752">MWSTFVDRKTANQKFGGCLLEIFLCLSILHNSRQPFRHQQ</sequence>
<dbReference type="EMBL" id="GBRH01164048">
    <property type="protein sequence ID" value="JAE33848.1"/>
    <property type="molecule type" value="Transcribed_RNA"/>
</dbReference>
<reference evidence="1" key="2">
    <citation type="journal article" date="2015" name="Data Brief">
        <title>Shoot transcriptome of the giant reed, Arundo donax.</title>
        <authorList>
            <person name="Barrero R.A."/>
            <person name="Guerrero F.D."/>
            <person name="Moolhuijzen P."/>
            <person name="Goolsby J.A."/>
            <person name="Tidwell J."/>
            <person name="Bellgard S.E."/>
            <person name="Bellgard M.I."/>
        </authorList>
    </citation>
    <scope>NUCLEOTIDE SEQUENCE</scope>
    <source>
        <tissue evidence="1">Shoot tissue taken approximately 20 cm above the soil surface</tissue>
    </source>
</reference>
<evidence type="ECO:0000313" key="1">
    <source>
        <dbReference type="EMBL" id="JAE33848.1"/>
    </source>
</evidence>
<reference evidence="1" key="1">
    <citation type="submission" date="2014-09" db="EMBL/GenBank/DDBJ databases">
        <authorList>
            <person name="Magalhaes I.L.F."/>
            <person name="Oliveira U."/>
            <person name="Santos F.R."/>
            <person name="Vidigal T.H.D.A."/>
            <person name="Brescovit A.D."/>
            <person name="Santos A.J."/>
        </authorList>
    </citation>
    <scope>NUCLEOTIDE SEQUENCE</scope>
    <source>
        <tissue evidence="1">Shoot tissue taken approximately 20 cm above the soil surface</tissue>
    </source>
</reference>